<accession>A0A2T0MQP2</accession>
<feature type="compositionally biased region" description="Low complexity" evidence="1">
    <location>
        <begin position="87"/>
        <end position="101"/>
    </location>
</feature>
<protein>
    <submittedName>
        <fullName evidence="2">Uncharacterized protein</fullName>
    </submittedName>
</protein>
<dbReference type="Proteomes" id="UP000238312">
    <property type="component" value="Unassembled WGS sequence"/>
</dbReference>
<sequence length="242" mass="25375">MVAAALDPLVRIAPHDPDERHSRSSSCCAVAGRRQDRVRSDVRGESGAQQRDHDASGVCAAAWAGYCISSVCGCSALPGRGRTAGCSRGRSGPRPGYSGRGSRSRWTMRRRVGPGPRGRVRGRGGKRRQVISREWPAPDAGHPSCPRAAVVTGVRSRGGGRGGRVSVVSIHQRTARHPEARRDGFAPSRRACQTVRSASVGCMRAARMAGSSPAVAPMATAAPSPPAQVSGGITVAQLLMWV</sequence>
<name>A0A2T0MQP2_9ACTN</name>
<evidence type="ECO:0000313" key="2">
    <source>
        <dbReference type="EMBL" id="PRX60461.1"/>
    </source>
</evidence>
<dbReference type="AlphaFoldDB" id="A0A2T0MQP2"/>
<keyword evidence="3" id="KW-1185">Reference proteome</keyword>
<feature type="region of interest" description="Disordered" evidence="1">
    <location>
        <begin position="80"/>
        <end position="128"/>
    </location>
</feature>
<feature type="region of interest" description="Disordered" evidence="1">
    <location>
        <begin position="14"/>
        <end position="54"/>
    </location>
</feature>
<reference evidence="2 3" key="1">
    <citation type="submission" date="2018-03" db="EMBL/GenBank/DDBJ databases">
        <title>Genomic Encyclopedia of Type Strains, Phase III (KMG-III): the genomes of soil and plant-associated and newly described type strains.</title>
        <authorList>
            <person name="Whitman W."/>
        </authorList>
    </citation>
    <scope>NUCLEOTIDE SEQUENCE [LARGE SCALE GENOMIC DNA]</scope>
    <source>
        <strain evidence="2 3">CGMCC 4.7104</strain>
    </source>
</reference>
<comment type="caution">
    <text evidence="2">The sequence shown here is derived from an EMBL/GenBank/DDBJ whole genome shotgun (WGS) entry which is preliminary data.</text>
</comment>
<organism evidence="2 3">
    <name type="scientific">Nonomuraea fuscirosea</name>
    <dbReference type="NCBI Taxonomy" id="1291556"/>
    <lineage>
        <taxon>Bacteria</taxon>
        <taxon>Bacillati</taxon>
        <taxon>Actinomycetota</taxon>
        <taxon>Actinomycetes</taxon>
        <taxon>Streptosporangiales</taxon>
        <taxon>Streptosporangiaceae</taxon>
        <taxon>Nonomuraea</taxon>
    </lineage>
</organism>
<feature type="compositionally biased region" description="Basic residues" evidence="1">
    <location>
        <begin position="102"/>
        <end position="128"/>
    </location>
</feature>
<dbReference type="EMBL" id="PVNG01000017">
    <property type="protein sequence ID" value="PRX60461.1"/>
    <property type="molecule type" value="Genomic_DNA"/>
</dbReference>
<evidence type="ECO:0000256" key="1">
    <source>
        <dbReference type="SAM" id="MobiDB-lite"/>
    </source>
</evidence>
<evidence type="ECO:0000313" key="3">
    <source>
        <dbReference type="Proteomes" id="UP000238312"/>
    </source>
</evidence>
<proteinExistence type="predicted"/>
<gene>
    <name evidence="2" type="ORF">B0I32_117228</name>
</gene>
<feature type="compositionally biased region" description="Basic and acidic residues" evidence="1">
    <location>
        <begin position="33"/>
        <end position="54"/>
    </location>
</feature>